<dbReference type="STRING" id="234267.Acid_2192"/>
<feature type="transmembrane region" description="Helical" evidence="1">
    <location>
        <begin position="80"/>
        <end position="103"/>
    </location>
</feature>
<feature type="transmembrane region" description="Helical" evidence="1">
    <location>
        <begin position="109"/>
        <end position="131"/>
    </location>
</feature>
<feature type="transmembrane region" description="Helical" evidence="1">
    <location>
        <begin position="143"/>
        <end position="165"/>
    </location>
</feature>
<feature type="transmembrane region" description="Helical" evidence="1">
    <location>
        <begin position="171"/>
        <end position="192"/>
    </location>
</feature>
<organism evidence="2">
    <name type="scientific">Solibacter usitatus (strain Ellin6076)</name>
    <dbReference type="NCBI Taxonomy" id="234267"/>
    <lineage>
        <taxon>Bacteria</taxon>
        <taxon>Pseudomonadati</taxon>
        <taxon>Acidobacteriota</taxon>
        <taxon>Terriglobia</taxon>
        <taxon>Bryobacterales</taxon>
        <taxon>Solibacteraceae</taxon>
        <taxon>Candidatus Solibacter</taxon>
    </lineage>
</organism>
<keyword evidence="1" id="KW-1133">Transmembrane helix</keyword>
<dbReference type="eggNOG" id="COG4944">
    <property type="taxonomic scope" value="Bacteria"/>
</dbReference>
<name>Q025Y7_SOLUE</name>
<accession>Q025Y7</accession>
<protein>
    <recommendedName>
        <fullName evidence="3">DUF1109 domain-containing protein</fullName>
    </recommendedName>
</protein>
<dbReference type="KEGG" id="sus:Acid_2192"/>
<sequence>MRDRDIDDFLNRGAGPPPEVDPDLLDRLSATVHSGLLPVRPLPSPSVLTAGLVAICAAIAIAGGLALGPHGIQRMIALQIAIVFAVLAVFMVLSAAVTVAEVIPGRRRLVAPWILLPAGCVALAVVFGLLFSDPGTERFVPQGLTCLKAGLLFALPAGVAAGWLLRRGFAVSPGAAWFAAGTLAGLAGVGMLELHCANFEAPHIIVWHIAVVPLSALIGFLAARYRR</sequence>
<dbReference type="OrthoDB" id="7390889at2"/>
<evidence type="ECO:0000313" key="2">
    <source>
        <dbReference type="EMBL" id="ABJ83182.1"/>
    </source>
</evidence>
<dbReference type="Pfam" id="PF06532">
    <property type="entry name" value="NrsF"/>
    <property type="match status" value="1"/>
</dbReference>
<keyword evidence="1" id="KW-0472">Membrane</keyword>
<proteinExistence type="predicted"/>
<dbReference type="InParanoid" id="Q025Y7"/>
<evidence type="ECO:0008006" key="3">
    <source>
        <dbReference type="Google" id="ProtNLM"/>
    </source>
</evidence>
<dbReference type="EMBL" id="CP000473">
    <property type="protein sequence ID" value="ABJ83182.1"/>
    <property type="molecule type" value="Genomic_DNA"/>
</dbReference>
<gene>
    <name evidence="2" type="ordered locus">Acid_2192</name>
</gene>
<keyword evidence="1" id="KW-0812">Transmembrane</keyword>
<dbReference type="HOGENOM" id="CLU_1219061_0_0_0"/>
<feature type="transmembrane region" description="Helical" evidence="1">
    <location>
        <begin position="47"/>
        <end position="68"/>
    </location>
</feature>
<evidence type="ECO:0000256" key="1">
    <source>
        <dbReference type="SAM" id="Phobius"/>
    </source>
</evidence>
<dbReference type="InterPro" id="IPR009495">
    <property type="entry name" value="NrsF"/>
</dbReference>
<reference evidence="2" key="1">
    <citation type="submission" date="2006-10" db="EMBL/GenBank/DDBJ databases">
        <title>Complete sequence of Solibacter usitatus Ellin6076.</title>
        <authorList>
            <consortium name="US DOE Joint Genome Institute"/>
            <person name="Copeland A."/>
            <person name="Lucas S."/>
            <person name="Lapidus A."/>
            <person name="Barry K."/>
            <person name="Detter J.C."/>
            <person name="Glavina del Rio T."/>
            <person name="Hammon N."/>
            <person name="Israni S."/>
            <person name="Dalin E."/>
            <person name="Tice H."/>
            <person name="Pitluck S."/>
            <person name="Thompson L.S."/>
            <person name="Brettin T."/>
            <person name="Bruce D."/>
            <person name="Han C."/>
            <person name="Tapia R."/>
            <person name="Gilna P."/>
            <person name="Schmutz J."/>
            <person name="Larimer F."/>
            <person name="Land M."/>
            <person name="Hauser L."/>
            <person name="Kyrpides N."/>
            <person name="Mikhailova N."/>
            <person name="Janssen P.H."/>
            <person name="Kuske C.R."/>
            <person name="Richardson P."/>
        </authorList>
    </citation>
    <scope>NUCLEOTIDE SEQUENCE</scope>
    <source>
        <strain evidence="2">Ellin6076</strain>
    </source>
</reference>
<feature type="transmembrane region" description="Helical" evidence="1">
    <location>
        <begin position="204"/>
        <end position="223"/>
    </location>
</feature>
<dbReference type="AlphaFoldDB" id="Q025Y7"/>